<dbReference type="Gene3D" id="3.10.450.50">
    <property type="match status" value="1"/>
</dbReference>
<dbReference type="Pfam" id="PF12680">
    <property type="entry name" value="SnoaL_2"/>
    <property type="match status" value="1"/>
</dbReference>
<proteinExistence type="predicted"/>
<name>A0A3N0GMV0_9ACTN</name>
<evidence type="ECO:0000313" key="2">
    <source>
        <dbReference type="EMBL" id="RNM13512.1"/>
    </source>
</evidence>
<sequence>MTSPTENKAVIRRFFAEIDAGNLASLDELVDEDYIDHHPPAFPGLPPGRAGLKRLFEIYQQWTPGVHEVLDQVAEGDLVLTRIRAHGPASLPDTGVVATAVHRVRDGKLVEHLDEHEYATRLTQIGVDAAS</sequence>
<organism evidence="2 3">
    <name type="scientific">Nocardioides pocheonensis</name>
    <dbReference type="NCBI Taxonomy" id="661485"/>
    <lineage>
        <taxon>Bacteria</taxon>
        <taxon>Bacillati</taxon>
        <taxon>Actinomycetota</taxon>
        <taxon>Actinomycetes</taxon>
        <taxon>Propionibacteriales</taxon>
        <taxon>Nocardioidaceae</taxon>
        <taxon>Nocardioides</taxon>
    </lineage>
</organism>
<dbReference type="EMBL" id="RJSF01000040">
    <property type="protein sequence ID" value="RNM13512.1"/>
    <property type="molecule type" value="Genomic_DNA"/>
</dbReference>
<evidence type="ECO:0000313" key="3">
    <source>
        <dbReference type="Proteomes" id="UP000279994"/>
    </source>
</evidence>
<comment type="caution">
    <text evidence="2">The sequence shown here is derived from an EMBL/GenBank/DDBJ whole genome shotgun (WGS) entry which is preliminary data.</text>
</comment>
<reference evidence="2 3" key="1">
    <citation type="submission" date="2018-11" db="EMBL/GenBank/DDBJ databases">
        <authorList>
            <person name="Li F."/>
        </authorList>
    </citation>
    <scope>NUCLEOTIDE SEQUENCE [LARGE SCALE GENOMIC DNA]</scope>
    <source>
        <strain evidence="2 3">Gsoil 818</strain>
    </source>
</reference>
<dbReference type="AlphaFoldDB" id="A0A3N0GMV0"/>
<evidence type="ECO:0000259" key="1">
    <source>
        <dbReference type="Pfam" id="PF12680"/>
    </source>
</evidence>
<gene>
    <name evidence="2" type="ORF">EFL26_10855</name>
</gene>
<dbReference type="Proteomes" id="UP000279994">
    <property type="component" value="Unassembled WGS sequence"/>
</dbReference>
<dbReference type="SUPFAM" id="SSF54427">
    <property type="entry name" value="NTF2-like"/>
    <property type="match status" value="1"/>
</dbReference>
<dbReference type="InterPro" id="IPR032710">
    <property type="entry name" value="NTF2-like_dom_sf"/>
</dbReference>
<dbReference type="InterPro" id="IPR037401">
    <property type="entry name" value="SnoaL-like"/>
</dbReference>
<protein>
    <submittedName>
        <fullName evidence="2">Ester cyclase</fullName>
    </submittedName>
</protein>
<feature type="domain" description="SnoaL-like" evidence="1">
    <location>
        <begin position="11"/>
        <end position="112"/>
    </location>
</feature>
<accession>A0A3N0GMV0</accession>
<keyword evidence="3" id="KW-1185">Reference proteome</keyword>